<dbReference type="PROSITE" id="PS50011">
    <property type="entry name" value="PROTEIN_KINASE_DOM"/>
    <property type="match status" value="1"/>
</dbReference>
<dbReference type="GO" id="GO:0005524">
    <property type="term" value="F:ATP binding"/>
    <property type="evidence" value="ECO:0007669"/>
    <property type="project" value="InterPro"/>
</dbReference>
<keyword evidence="10 16" id="KW-1133">Transmembrane helix</keyword>
<evidence type="ECO:0000313" key="20">
    <source>
        <dbReference type="Proteomes" id="UP000002051"/>
    </source>
</evidence>
<dbReference type="Gene3D" id="1.10.510.10">
    <property type="entry name" value="Transferase(Phosphotransferase) domain 1"/>
    <property type="match status" value="1"/>
</dbReference>
<dbReference type="InterPro" id="IPR051824">
    <property type="entry name" value="LRR_Rcpt-Like_S/T_Kinase"/>
</dbReference>
<dbReference type="Gene3D" id="3.30.200.20">
    <property type="entry name" value="Phosphorylase Kinase, domain 1"/>
    <property type="match status" value="1"/>
</dbReference>
<evidence type="ECO:0000256" key="13">
    <source>
        <dbReference type="ARBA" id="ARBA00023180"/>
    </source>
</evidence>
<dbReference type="EnsemblPlants" id="AES96564">
    <property type="protein sequence ID" value="AES96564"/>
    <property type="gene ID" value="MTR_5g038600"/>
</dbReference>
<dbReference type="AlphaFoldDB" id="G7KB23"/>
<dbReference type="Proteomes" id="UP000002051">
    <property type="component" value="Chromosome 5"/>
</dbReference>
<protein>
    <recommendedName>
        <fullName evidence="2">non-specific serine/threonine protein kinase</fullName>
        <ecNumber evidence="2">2.7.11.1</ecNumber>
    </recommendedName>
</protein>
<dbReference type="SUPFAM" id="SSF56112">
    <property type="entry name" value="Protein kinase-like (PK-like)"/>
    <property type="match status" value="1"/>
</dbReference>
<evidence type="ECO:0000256" key="16">
    <source>
        <dbReference type="SAM" id="Phobius"/>
    </source>
</evidence>
<dbReference type="Pfam" id="PF00560">
    <property type="entry name" value="LRR_1"/>
    <property type="match status" value="1"/>
</dbReference>
<evidence type="ECO:0000256" key="4">
    <source>
        <dbReference type="ARBA" id="ARBA00022614"/>
    </source>
</evidence>
<keyword evidence="7" id="KW-0732">Signal</keyword>
<dbReference type="InterPro" id="IPR000719">
    <property type="entry name" value="Prot_kinase_dom"/>
</dbReference>
<evidence type="ECO:0000256" key="9">
    <source>
        <dbReference type="ARBA" id="ARBA00022777"/>
    </source>
</evidence>
<evidence type="ECO:0000256" key="3">
    <source>
        <dbReference type="ARBA" id="ARBA00022527"/>
    </source>
</evidence>
<dbReference type="InterPro" id="IPR011009">
    <property type="entry name" value="Kinase-like_dom_sf"/>
</dbReference>
<dbReference type="Pfam" id="PF00069">
    <property type="entry name" value="Pkinase"/>
    <property type="match status" value="1"/>
</dbReference>
<keyword evidence="11 16" id="KW-0472">Membrane</keyword>
<evidence type="ECO:0000313" key="19">
    <source>
        <dbReference type="EnsemblPlants" id="AES96564"/>
    </source>
</evidence>
<feature type="transmembrane region" description="Helical" evidence="16">
    <location>
        <begin position="311"/>
        <end position="336"/>
    </location>
</feature>
<accession>G7KB23</accession>
<dbReference type="GO" id="GO:0004674">
    <property type="term" value="F:protein serine/threonine kinase activity"/>
    <property type="evidence" value="ECO:0007669"/>
    <property type="project" value="UniProtKB-KW"/>
</dbReference>
<dbReference type="PANTHER" id="PTHR48006">
    <property type="entry name" value="LEUCINE-RICH REPEAT-CONTAINING PROTEIN DDB_G0281931-RELATED"/>
    <property type="match status" value="1"/>
</dbReference>
<comment type="catalytic activity">
    <reaction evidence="15">
        <text>L-seryl-[protein] + ATP = O-phospho-L-seryl-[protein] + ADP + H(+)</text>
        <dbReference type="Rhea" id="RHEA:17989"/>
        <dbReference type="Rhea" id="RHEA-COMP:9863"/>
        <dbReference type="Rhea" id="RHEA-COMP:11604"/>
        <dbReference type="ChEBI" id="CHEBI:15378"/>
        <dbReference type="ChEBI" id="CHEBI:29999"/>
        <dbReference type="ChEBI" id="CHEBI:30616"/>
        <dbReference type="ChEBI" id="CHEBI:83421"/>
        <dbReference type="ChEBI" id="CHEBI:456216"/>
        <dbReference type="EC" id="2.7.11.1"/>
    </reaction>
</comment>
<evidence type="ECO:0000256" key="15">
    <source>
        <dbReference type="ARBA" id="ARBA00048679"/>
    </source>
</evidence>
<keyword evidence="20" id="KW-1185">Reference proteome</keyword>
<keyword evidence="9 18" id="KW-0418">Kinase</keyword>
<evidence type="ECO:0000256" key="12">
    <source>
        <dbReference type="ARBA" id="ARBA00023170"/>
    </source>
</evidence>
<feature type="domain" description="Protein kinase" evidence="17">
    <location>
        <begin position="393"/>
        <end position="669"/>
    </location>
</feature>
<evidence type="ECO:0000256" key="8">
    <source>
        <dbReference type="ARBA" id="ARBA00022737"/>
    </source>
</evidence>
<comment type="subcellular location">
    <subcellularLocation>
        <location evidence="1">Membrane</location>
        <topology evidence="1">Single-pass type I membrane protein</topology>
    </subcellularLocation>
</comment>
<reference evidence="18 20" key="1">
    <citation type="journal article" date="2011" name="Nature">
        <title>The Medicago genome provides insight into the evolution of rhizobial symbioses.</title>
        <authorList>
            <person name="Young N.D."/>
            <person name="Debelle F."/>
            <person name="Oldroyd G.E."/>
            <person name="Geurts R."/>
            <person name="Cannon S.B."/>
            <person name="Udvardi M.K."/>
            <person name="Benedito V.A."/>
            <person name="Mayer K.F."/>
            <person name="Gouzy J."/>
            <person name="Schoof H."/>
            <person name="Van de Peer Y."/>
            <person name="Proost S."/>
            <person name="Cook D.R."/>
            <person name="Meyers B.C."/>
            <person name="Spannagl M."/>
            <person name="Cheung F."/>
            <person name="De Mita S."/>
            <person name="Krishnakumar V."/>
            <person name="Gundlach H."/>
            <person name="Zhou S."/>
            <person name="Mudge J."/>
            <person name="Bharti A.K."/>
            <person name="Murray J.D."/>
            <person name="Naoumkina M.A."/>
            <person name="Rosen B."/>
            <person name="Silverstein K.A."/>
            <person name="Tang H."/>
            <person name="Rombauts S."/>
            <person name="Zhao P.X."/>
            <person name="Zhou P."/>
            <person name="Barbe V."/>
            <person name="Bardou P."/>
            <person name="Bechner M."/>
            <person name="Bellec A."/>
            <person name="Berger A."/>
            <person name="Berges H."/>
            <person name="Bidwell S."/>
            <person name="Bisseling T."/>
            <person name="Choisne N."/>
            <person name="Couloux A."/>
            <person name="Denny R."/>
            <person name="Deshpande S."/>
            <person name="Dai X."/>
            <person name="Doyle J.J."/>
            <person name="Dudez A.M."/>
            <person name="Farmer A.D."/>
            <person name="Fouteau S."/>
            <person name="Franken C."/>
            <person name="Gibelin C."/>
            <person name="Gish J."/>
            <person name="Goldstein S."/>
            <person name="Gonzalez A.J."/>
            <person name="Green P.J."/>
            <person name="Hallab A."/>
            <person name="Hartog M."/>
            <person name="Hua A."/>
            <person name="Humphray S.J."/>
            <person name="Jeong D.H."/>
            <person name="Jing Y."/>
            <person name="Jocker A."/>
            <person name="Kenton S.M."/>
            <person name="Kim D.J."/>
            <person name="Klee K."/>
            <person name="Lai H."/>
            <person name="Lang C."/>
            <person name="Lin S."/>
            <person name="Macmil S.L."/>
            <person name="Magdelenat G."/>
            <person name="Matthews L."/>
            <person name="McCorrison J."/>
            <person name="Monaghan E.L."/>
            <person name="Mun J.H."/>
            <person name="Najar F.Z."/>
            <person name="Nicholson C."/>
            <person name="Noirot C."/>
            <person name="O'Bleness M."/>
            <person name="Paule C.R."/>
            <person name="Poulain J."/>
            <person name="Prion F."/>
            <person name="Qin B."/>
            <person name="Qu C."/>
            <person name="Retzel E.F."/>
            <person name="Riddle C."/>
            <person name="Sallet E."/>
            <person name="Samain S."/>
            <person name="Samson N."/>
            <person name="Sanders I."/>
            <person name="Saurat O."/>
            <person name="Scarpelli C."/>
            <person name="Schiex T."/>
            <person name="Segurens B."/>
            <person name="Severin A.J."/>
            <person name="Sherrier D.J."/>
            <person name="Shi R."/>
            <person name="Sims S."/>
            <person name="Singer S.R."/>
            <person name="Sinharoy S."/>
            <person name="Sterck L."/>
            <person name="Viollet A."/>
            <person name="Wang B.B."/>
            <person name="Wang K."/>
            <person name="Wang M."/>
            <person name="Wang X."/>
            <person name="Warfsmann J."/>
            <person name="Weissenbach J."/>
            <person name="White D.D."/>
            <person name="White J.D."/>
            <person name="Wiley G.B."/>
            <person name="Wincker P."/>
            <person name="Xing Y."/>
            <person name="Yang L."/>
            <person name="Yao Z."/>
            <person name="Ying F."/>
            <person name="Zhai J."/>
            <person name="Zhou L."/>
            <person name="Zuber A."/>
            <person name="Denarie J."/>
            <person name="Dixon R.A."/>
            <person name="May G.D."/>
            <person name="Schwartz D.C."/>
            <person name="Rogers J."/>
            <person name="Quetier F."/>
            <person name="Town C.D."/>
            <person name="Roe B.A."/>
        </authorList>
    </citation>
    <scope>NUCLEOTIDE SEQUENCE [LARGE SCALE GENOMIC DNA]</scope>
    <source>
        <strain evidence="18">A17</strain>
        <strain evidence="19 20">cv. Jemalong A17</strain>
    </source>
</reference>
<keyword evidence="3" id="KW-0723">Serine/threonine-protein kinase</keyword>
<accession>A0A0C3XHS9</accession>
<keyword evidence="6 16" id="KW-0812">Transmembrane</keyword>
<reference evidence="18 20" key="2">
    <citation type="journal article" date="2014" name="BMC Genomics">
        <title>An improved genome release (version Mt4.0) for the model legume Medicago truncatula.</title>
        <authorList>
            <person name="Tang H."/>
            <person name="Krishnakumar V."/>
            <person name="Bidwell S."/>
            <person name="Rosen B."/>
            <person name="Chan A."/>
            <person name="Zhou S."/>
            <person name="Gentzbittel L."/>
            <person name="Childs K.L."/>
            <person name="Yandell M."/>
            <person name="Gundlach H."/>
            <person name="Mayer K.F."/>
            <person name="Schwartz D.C."/>
            <person name="Town C.D."/>
        </authorList>
    </citation>
    <scope>GENOME REANNOTATION</scope>
    <source>
        <strain evidence="19 20">cv. Jemalong A17</strain>
    </source>
</reference>
<evidence type="ECO:0000259" key="17">
    <source>
        <dbReference type="PROSITE" id="PS50011"/>
    </source>
</evidence>
<dbReference type="InterPro" id="IPR032675">
    <property type="entry name" value="LRR_dom_sf"/>
</dbReference>
<dbReference type="InterPro" id="IPR001611">
    <property type="entry name" value="Leu-rich_rpt"/>
</dbReference>
<organism evidence="18 20">
    <name type="scientific">Medicago truncatula</name>
    <name type="common">Barrel medic</name>
    <name type="synonym">Medicago tribuloides</name>
    <dbReference type="NCBI Taxonomy" id="3880"/>
    <lineage>
        <taxon>Eukaryota</taxon>
        <taxon>Viridiplantae</taxon>
        <taxon>Streptophyta</taxon>
        <taxon>Embryophyta</taxon>
        <taxon>Tracheophyta</taxon>
        <taxon>Spermatophyta</taxon>
        <taxon>Magnoliopsida</taxon>
        <taxon>eudicotyledons</taxon>
        <taxon>Gunneridae</taxon>
        <taxon>Pentapetalae</taxon>
        <taxon>rosids</taxon>
        <taxon>fabids</taxon>
        <taxon>Fabales</taxon>
        <taxon>Fabaceae</taxon>
        <taxon>Papilionoideae</taxon>
        <taxon>50 kb inversion clade</taxon>
        <taxon>NPAAA clade</taxon>
        <taxon>Hologalegina</taxon>
        <taxon>IRL clade</taxon>
        <taxon>Trifolieae</taxon>
        <taxon>Medicago</taxon>
    </lineage>
</organism>
<dbReference type="Gene3D" id="3.80.10.10">
    <property type="entry name" value="Ribonuclease Inhibitor"/>
    <property type="match status" value="1"/>
</dbReference>
<evidence type="ECO:0000256" key="2">
    <source>
        <dbReference type="ARBA" id="ARBA00012513"/>
    </source>
</evidence>
<sequence>MKNFFVSLYFLFPTIFTIILVLLTPIPSAQLTNSETRILLQLQTLLEYPQEYPQLLQNNLTNFCNISSSPSFNIVCTKNHVTELTIIGNKTRPVSWKSRKTLSERFSIDSFFTVVTKLSKMKVLSLVSLGLWGPLPSKISRFKSLEVFNISSNFLYGKIPSSVSSMKSLKSLVLADNFFNGSVPNLKRLTSLEEINLANNKLGPGFPSFLFSLPLIQKLNLASNQFNGSFSMNISCGSSLTFVDISNNSLEGKLPSCIDSTLSLNRTIVYSGNCLSARNVSDQHSSSHCKNSTVLAAKPRFEKPKKSMMQLGVLFGIIGGFVGIVGLLILLFLFILRKSKAEREDRSVDISRESRLNIYARSNVPQLMRLTTLGLPPYNIFTIEEIGDATNNFDPSNLIGEGSQGELFKGWLKDGSMVMVNLVKVKQKSLIKVSDQNLKVLPYLRHRHLVSVLGHCAITYEDQPKMTSTIFIVFEHISNMSLRIHLTDKRQREMLKWQQRMAIIIGIARGIQFLHTGVNPGIYGNNIKIENILLDNNLNPKVSGYSIPLIPSKKGSDRKLKEQNAHNHIGSINSAEKEDIYQFGVILLEVITGKLITSSIEVEVLKYELERGLSEVASPIALKSAIDPSLHGTYTHESLKTAVQLTINCLNKVPGNRPSIEDVIWNLQYSVQVQEARSSKTST</sequence>
<keyword evidence="12 18" id="KW-0675">Receptor</keyword>
<dbReference type="SUPFAM" id="SSF52058">
    <property type="entry name" value="L domain-like"/>
    <property type="match status" value="1"/>
</dbReference>
<evidence type="ECO:0000256" key="14">
    <source>
        <dbReference type="ARBA" id="ARBA00047899"/>
    </source>
</evidence>
<comment type="catalytic activity">
    <reaction evidence="14">
        <text>L-threonyl-[protein] + ATP = O-phospho-L-threonyl-[protein] + ADP + H(+)</text>
        <dbReference type="Rhea" id="RHEA:46608"/>
        <dbReference type="Rhea" id="RHEA-COMP:11060"/>
        <dbReference type="Rhea" id="RHEA-COMP:11605"/>
        <dbReference type="ChEBI" id="CHEBI:15378"/>
        <dbReference type="ChEBI" id="CHEBI:30013"/>
        <dbReference type="ChEBI" id="CHEBI:30616"/>
        <dbReference type="ChEBI" id="CHEBI:61977"/>
        <dbReference type="ChEBI" id="CHEBI:456216"/>
        <dbReference type="EC" id="2.7.11.1"/>
    </reaction>
</comment>
<dbReference type="EMBL" id="CM001221">
    <property type="protein sequence ID" value="AES96564.2"/>
    <property type="molecule type" value="Genomic_DNA"/>
</dbReference>
<reference evidence="19" key="3">
    <citation type="submission" date="2015-04" db="UniProtKB">
        <authorList>
            <consortium name="EnsemblPlants"/>
        </authorList>
    </citation>
    <scope>IDENTIFICATION</scope>
    <source>
        <strain evidence="19">cv. Jemalong A17</strain>
    </source>
</reference>
<evidence type="ECO:0000256" key="6">
    <source>
        <dbReference type="ARBA" id="ARBA00022692"/>
    </source>
</evidence>
<dbReference type="FunFam" id="1.10.510.10:FF:000431">
    <property type="entry name" value="Putative inactive leucine-rich repeat receptor-like protein kinase"/>
    <property type="match status" value="1"/>
</dbReference>
<evidence type="ECO:0000256" key="10">
    <source>
        <dbReference type="ARBA" id="ARBA00022989"/>
    </source>
</evidence>
<dbReference type="HOGENOM" id="CLU_000288_108_0_1"/>
<evidence type="ECO:0000256" key="1">
    <source>
        <dbReference type="ARBA" id="ARBA00004479"/>
    </source>
</evidence>
<dbReference type="GO" id="GO:0004672">
    <property type="term" value="F:protein kinase activity"/>
    <property type="evidence" value="ECO:0000318"/>
    <property type="project" value="GO_Central"/>
</dbReference>
<keyword evidence="8" id="KW-0677">Repeat</keyword>
<dbReference type="eggNOG" id="ENOG502R43I">
    <property type="taxonomic scope" value="Eukaryota"/>
</dbReference>
<evidence type="ECO:0000313" key="18">
    <source>
        <dbReference type="EMBL" id="AES96564.2"/>
    </source>
</evidence>
<dbReference type="KEGG" id="mtr:11414733"/>
<keyword evidence="4" id="KW-0433">Leucine-rich repeat</keyword>
<dbReference type="EC" id="2.7.11.1" evidence="2"/>
<keyword evidence="13" id="KW-0325">Glycoprotein</keyword>
<dbReference type="FunFam" id="3.80.10.10:FF:000673">
    <property type="entry name" value="Probable LRR receptor-like serine/threonine-protein kinase At2g02780"/>
    <property type="match status" value="1"/>
</dbReference>
<dbReference type="PaxDb" id="3880-AES96564"/>
<dbReference type="PANTHER" id="PTHR48006:SF73">
    <property type="entry name" value="PROTEIN KINASE DOMAIN-CONTAINING PROTEIN"/>
    <property type="match status" value="1"/>
</dbReference>
<gene>
    <name evidence="19" type="primary">11414733</name>
    <name evidence="18" type="ordered locus">MTR_5g038600</name>
</gene>
<keyword evidence="5" id="KW-0808">Transferase</keyword>
<evidence type="ECO:0000256" key="11">
    <source>
        <dbReference type="ARBA" id="ARBA00023136"/>
    </source>
</evidence>
<dbReference type="GO" id="GO:0005886">
    <property type="term" value="C:plasma membrane"/>
    <property type="evidence" value="ECO:0000318"/>
    <property type="project" value="GO_Central"/>
</dbReference>
<evidence type="ECO:0000256" key="5">
    <source>
        <dbReference type="ARBA" id="ARBA00022679"/>
    </source>
</evidence>
<dbReference type="OrthoDB" id="676979at2759"/>
<evidence type="ECO:0000256" key="7">
    <source>
        <dbReference type="ARBA" id="ARBA00022729"/>
    </source>
</evidence>
<name>G7KB23_MEDTR</name>
<proteinExistence type="predicted"/>